<proteinExistence type="predicted"/>
<gene>
    <name evidence="1" type="ORF">HA336_00670</name>
</gene>
<reference evidence="1" key="1">
    <citation type="journal article" date="2020" name="bioRxiv">
        <title>A rank-normalized archaeal taxonomy based on genome phylogeny resolves widespread incomplete and uneven classifications.</title>
        <authorList>
            <person name="Rinke C."/>
            <person name="Chuvochina M."/>
            <person name="Mussig A.J."/>
            <person name="Chaumeil P.-A."/>
            <person name="Waite D.W."/>
            <person name="Whitman W.B."/>
            <person name="Parks D.H."/>
            <person name="Hugenholtz P."/>
        </authorList>
    </citation>
    <scope>NUCLEOTIDE SEQUENCE</scope>
    <source>
        <strain evidence="1">UBA8853</strain>
    </source>
</reference>
<dbReference type="Proteomes" id="UP000619545">
    <property type="component" value="Unassembled WGS sequence"/>
</dbReference>
<dbReference type="RefSeq" id="WP_011019463.1">
    <property type="nucleotide sequence ID" value="NZ_DUJS01000001.1"/>
</dbReference>
<dbReference type="AlphaFoldDB" id="A0A832T593"/>
<dbReference type="GeneID" id="1477196"/>
<organism evidence="1 2">
    <name type="scientific">Methanopyrus kandleri</name>
    <dbReference type="NCBI Taxonomy" id="2320"/>
    <lineage>
        <taxon>Archaea</taxon>
        <taxon>Methanobacteriati</taxon>
        <taxon>Methanobacteriota</taxon>
        <taxon>Methanomada group</taxon>
        <taxon>Methanopyri</taxon>
        <taxon>Methanopyrales</taxon>
        <taxon>Methanopyraceae</taxon>
        <taxon>Methanopyrus</taxon>
    </lineage>
</organism>
<evidence type="ECO:0000313" key="2">
    <source>
        <dbReference type="Proteomes" id="UP000619545"/>
    </source>
</evidence>
<comment type="caution">
    <text evidence="1">The sequence shown here is derived from an EMBL/GenBank/DDBJ whole genome shotgun (WGS) entry which is preliminary data.</text>
</comment>
<name>A0A832T593_9EURY</name>
<accession>A0A832T593</accession>
<protein>
    <submittedName>
        <fullName evidence="1">Uncharacterized protein</fullName>
    </submittedName>
</protein>
<sequence length="306" mass="33554">MEFSYAAMVAVLAAARGFAPVFVEHLPCESCRGKNCEIIRSSRCLMVATTELLCDVNVGAHVFFSDDLLVYRGVGDPESGISIHDVHDAGPDAARRILDRAGDALNRGLMFIATWDARHGPPEEFERHAPEALNLDVTGLTLPIPRIDTGLHPTDFRVVSAAEVRPEDVADFSDLDLIVDGRRYVVDPVLTAVAEVLGERAVEGLGAIRLEAPQGETLEWWMDSVKRYWKQLRVRSALRNGPSELAAAFWISILEVGTRLASDGWSVDRDTVEDAMRKSARMTEALVPKAIRSLLLGQLAVLVEGL</sequence>
<dbReference type="EMBL" id="DUJS01000001">
    <property type="protein sequence ID" value="HII69729.1"/>
    <property type="molecule type" value="Genomic_DNA"/>
</dbReference>
<evidence type="ECO:0000313" key="1">
    <source>
        <dbReference type="EMBL" id="HII69729.1"/>
    </source>
</evidence>